<feature type="region of interest" description="Disordered" evidence="1">
    <location>
        <begin position="267"/>
        <end position="347"/>
    </location>
</feature>
<feature type="compositionally biased region" description="Acidic residues" evidence="1">
    <location>
        <begin position="315"/>
        <end position="326"/>
    </location>
</feature>
<feature type="region of interest" description="Disordered" evidence="1">
    <location>
        <begin position="155"/>
        <end position="244"/>
    </location>
</feature>
<feature type="compositionally biased region" description="Polar residues" evidence="1">
    <location>
        <begin position="298"/>
        <end position="309"/>
    </location>
</feature>
<sequence length="347" mass="37380">MWEVGGVIYNHPAACSLRALNSVSRSDLYQLITAAALVLFLRGRYGVVIHAARCSIAARVHVGQCLDFIKRFCGVYYSDTEHKPTSDLQQPFEWEEDQFEQRSPINLLLRAGAQLKSVMEQVLDFAVRELTKIVEASFDDLLLEITKMEREQQLLEEKLGKTSDRGGGEKGRGGGGGEKGRGGGGGEKGRGGGGGGRRRGSENDSVSPSGRRTREELGEVTVSSKETTETEGPERPPVLSVSQDWVPILDKVFGQKWCSDVWQIKELAGGGGEGGGGRGQGEGGVEQVEPLPAPSVTLEPSPSSPQQDPRWTPLEDMEVFSPDDDSAERSTTRPSPGPPPGPPLSPT</sequence>
<gene>
    <name evidence="2" type="ORF">AKAME5_001968200</name>
</gene>
<comment type="caution">
    <text evidence="2">The sequence shown here is derived from an EMBL/GenBank/DDBJ whole genome shotgun (WGS) entry which is preliminary data.</text>
</comment>
<evidence type="ECO:0000313" key="2">
    <source>
        <dbReference type="EMBL" id="GLD68369.1"/>
    </source>
</evidence>
<name>A0AAD3RF92_LATJO</name>
<feature type="compositionally biased region" description="Gly residues" evidence="1">
    <location>
        <begin position="268"/>
        <end position="284"/>
    </location>
</feature>
<feature type="non-terminal residue" evidence="2">
    <location>
        <position position="1"/>
    </location>
</feature>
<keyword evidence="3" id="KW-1185">Reference proteome</keyword>
<proteinExistence type="predicted"/>
<feature type="compositionally biased region" description="Gly residues" evidence="1">
    <location>
        <begin position="173"/>
        <end position="195"/>
    </location>
</feature>
<feature type="compositionally biased region" description="Pro residues" evidence="1">
    <location>
        <begin position="335"/>
        <end position="347"/>
    </location>
</feature>
<organism evidence="2 3">
    <name type="scientific">Lates japonicus</name>
    <name type="common">Japanese lates</name>
    <dbReference type="NCBI Taxonomy" id="270547"/>
    <lineage>
        <taxon>Eukaryota</taxon>
        <taxon>Metazoa</taxon>
        <taxon>Chordata</taxon>
        <taxon>Craniata</taxon>
        <taxon>Vertebrata</taxon>
        <taxon>Euteleostomi</taxon>
        <taxon>Actinopterygii</taxon>
        <taxon>Neopterygii</taxon>
        <taxon>Teleostei</taxon>
        <taxon>Neoteleostei</taxon>
        <taxon>Acanthomorphata</taxon>
        <taxon>Carangaria</taxon>
        <taxon>Carangaria incertae sedis</taxon>
        <taxon>Centropomidae</taxon>
        <taxon>Lates</taxon>
    </lineage>
</organism>
<evidence type="ECO:0000256" key="1">
    <source>
        <dbReference type="SAM" id="MobiDB-lite"/>
    </source>
</evidence>
<protein>
    <submittedName>
        <fullName evidence="2">Uncharacterized protein</fullName>
    </submittedName>
</protein>
<evidence type="ECO:0000313" key="3">
    <source>
        <dbReference type="Proteomes" id="UP001279410"/>
    </source>
</evidence>
<dbReference type="Proteomes" id="UP001279410">
    <property type="component" value="Unassembled WGS sequence"/>
</dbReference>
<accession>A0AAD3RF92</accession>
<reference evidence="2" key="1">
    <citation type="submission" date="2022-08" db="EMBL/GenBank/DDBJ databases">
        <title>Genome sequencing of akame (Lates japonicus).</title>
        <authorList>
            <person name="Hashiguchi Y."/>
            <person name="Takahashi H."/>
        </authorList>
    </citation>
    <scope>NUCLEOTIDE SEQUENCE</scope>
    <source>
        <strain evidence="2">Kochi</strain>
    </source>
</reference>
<dbReference type="EMBL" id="BRZM01000133">
    <property type="protein sequence ID" value="GLD68369.1"/>
    <property type="molecule type" value="Genomic_DNA"/>
</dbReference>
<feature type="compositionally biased region" description="Basic and acidic residues" evidence="1">
    <location>
        <begin position="155"/>
        <end position="172"/>
    </location>
</feature>
<dbReference type="AlphaFoldDB" id="A0AAD3RF92"/>